<dbReference type="GeneID" id="25407110"/>
<dbReference type="GeneID" id="16573285"/>
<reference evidence="3" key="1">
    <citation type="book" date="2010" name="EXTREMOPHILES" publisher="0:0-0">
        <title>Complete genome sequences of ten hyperthermophilic archaea reveal their metabolic capabilities and possible ecological roles.</title>
        <editorList>
            <person name="?"/>
        </editorList>
        <authorList>
            <person name="Ravin N.V."/>
            <person name="Mardanov A.V."/>
            <person name="Bonch-Osmolovskaya E.A."/>
            <person name="Skryabin K.G."/>
        </authorList>
    </citation>
    <scope>NUCLEOTIDE SEQUENCE [LARGE SCALE GENOMIC DNA]</scope>
    <source>
        <strain evidence="3">1505</strain>
    </source>
</reference>
<dbReference type="Pfam" id="PF04014">
    <property type="entry name" value="MazE_antitoxin"/>
    <property type="match status" value="1"/>
</dbReference>
<protein>
    <recommendedName>
        <fullName evidence="1">SpoVT-AbrB domain-containing protein</fullName>
    </recommendedName>
</protein>
<dbReference type="InterPro" id="IPR007159">
    <property type="entry name" value="SpoVT-AbrB_dom"/>
</dbReference>
<name>A0A3G1AA27_9CREN</name>
<dbReference type="SUPFAM" id="SSF89447">
    <property type="entry name" value="AbrB/MazE/MraZ-like"/>
    <property type="match status" value="1"/>
</dbReference>
<dbReference type="RefSeq" id="WP_020962317.1">
    <property type="nucleotide sequence ID" value="NZ_CP007493.1"/>
</dbReference>
<organism evidence="2 3">
    <name type="scientific">Thermofilum adornatum 1505</name>
    <dbReference type="NCBI Taxonomy" id="697581"/>
    <lineage>
        <taxon>Archaea</taxon>
        <taxon>Thermoproteota</taxon>
        <taxon>Thermoprotei</taxon>
        <taxon>Thermofilales</taxon>
        <taxon>Thermofilaceae</taxon>
        <taxon>Thermofilum</taxon>
    </lineage>
</organism>
<evidence type="ECO:0000313" key="2">
    <source>
        <dbReference type="EMBL" id="AJB42744.1"/>
    </source>
</evidence>
<dbReference type="Proteomes" id="UP000266720">
    <property type="component" value="Chromosome"/>
</dbReference>
<dbReference type="SMART" id="SM00966">
    <property type="entry name" value="SpoVT_AbrB"/>
    <property type="match status" value="2"/>
</dbReference>
<dbReference type="Gene3D" id="2.10.260.10">
    <property type="match status" value="1"/>
</dbReference>
<dbReference type="EMBL" id="CP007493">
    <property type="protein sequence ID" value="AJB42744.1"/>
    <property type="molecule type" value="Genomic_DNA"/>
</dbReference>
<dbReference type="GO" id="GO:0003677">
    <property type="term" value="F:DNA binding"/>
    <property type="evidence" value="ECO:0007669"/>
    <property type="project" value="InterPro"/>
</dbReference>
<proteinExistence type="predicted"/>
<dbReference type="KEGG" id="tcb:TCARB_1704"/>
<accession>A0A3G1AA27</accession>
<dbReference type="AlphaFoldDB" id="A0A3G1AA27"/>
<evidence type="ECO:0000313" key="3">
    <source>
        <dbReference type="Proteomes" id="UP000266720"/>
    </source>
</evidence>
<dbReference type="InterPro" id="IPR037914">
    <property type="entry name" value="SpoVT-AbrB_sf"/>
</dbReference>
<dbReference type="NCBIfam" id="TIGR01439">
    <property type="entry name" value="lp_hng_hel_AbrB"/>
    <property type="match status" value="1"/>
</dbReference>
<feature type="domain" description="SpoVT-AbrB" evidence="1">
    <location>
        <begin position="67"/>
        <end position="104"/>
    </location>
</feature>
<sequence length="105" mass="12007">MISRGRRGARGLSITTLPYKVKVYSNNQVLIPAQLVRALGIQTLEYAEIVLRRGDQSVTVFVRLLKTRFTDSRQFTIPKEVREKLGILPGMEVEIVEIRRPKDVI</sequence>
<feature type="domain" description="SpoVT-AbrB" evidence="1">
    <location>
        <begin position="21"/>
        <end position="66"/>
    </location>
</feature>
<gene>
    <name evidence="2" type="ORF">TCARB_1704</name>
</gene>
<evidence type="ECO:0000259" key="1">
    <source>
        <dbReference type="SMART" id="SM00966"/>
    </source>
</evidence>